<proteinExistence type="predicted"/>
<organism evidence="2 3">
    <name type="scientific">Haploplasma axanthum</name>
    <name type="common">Acholeplasma axanthum</name>
    <dbReference type="NCBI Taxonomy" id="29552"/>
    <lineage>
        <taxon>Bacteria</taxon>
        <taxon>Bacillati</taxon>
        <taxon>Mycoplasmatota</taxon>
        <taxon>Mollicutes</taxon>
        <taxon>Acholeplasmatales</taxon>
        <taxon>Acholeplasmataceae</taxon>
        <taxon>Haploplasma</taxon>
    </lineage>
</organism>
<protein>
    <submittedName>
        <fullName evidence="2">50S ribosomal protein L22/uncharacterized domain fusion protein</fullName>
    </submittedName>
</protein>
<dbReference type="RefSeq" id="WP_026390121.1">
    <property type="nucleotide sequence ID" value="NZ_LR215048.1"/>
</dbReference>
<dbReference type="OrthoDB" id="9800495at2"/>
<dbReference type="Proteomes" id="UP000289841">
    <property type="component" value="Chromosome"/>
</dbReference>
<dbReference type="AlphaFoldDB" id="A0A449BC07"/>
<sequence>MKKILISINPQYVARILDGSKKYEFRTKAAKQDINKLIIYSTFPTKKVVAEVEIIEVLEMTPEDLWEETKTYSGIELDAYTKYFENRKVAYAYKLGKIRRFAEPRDLEYYGISFAPQSFVYINEGI</sequence>
<reference evidence="2 3" key="1">
    <citation type="submission" date="2019-01" db="EMBL/GenBank/DDBJ databases">
        <authorList>
            <consortium name="Pathogen Informatics"/>
        </authorList>
    </citation>
    <scope>NUCLEOTIDE SEQUENCE [LARGE SCALE GENOMIC DNA]</scope>
    <source>
        <strain evidence="2 3">NCTC10138</strain>
    </source>
</reference>
<gene>
    <name evidence="2" type="ORF">NCTC10138_00315</name>
</gene>
<evidence type="ECO:0000313" key="2">
    <source>
        <dbReference type="EMBL" id="VEU79962.1"/>
    </source>
</evidence>
<dbReference type="GO" id="GO:0005840">
    <property type="term" value="C:ribosome"/>
    <property type="evidence" value="ECO:0007669"/>
    <property type="project" value="UniProtKB-KW"/>
</dbReference>
<accession>A0A449BC07</accession>
<keyword evidence="2" id="KW-0689">Ribosomal protein</keyword>
<name>A0A449BC07_HAPAX</name>
<dbReference type="InterPro" id="IPR007374">
    <property type="entry name" value="ASCH_domain"/>
</dbReference>
<keyword evidence="3" id="KW-1185">Reference proteome</keyword>
<dbReference type="Pfam" id="PF04266">
    <property type="entry name" value="ASCH"/>
    <property type="match status" value="1"/>
</dbReference>
<dbReference type="Gene3D" id="2.30.130.30">
    <property type="entry name" value="Hypothetical protein"/>
    <property type="match status" value="1"/>
</dbReference>
<dbReference type="EMBL" id="LR215048">
    <property type="protein sequence ID" value="VEU79962.1"/>
    <property type="molecule type" value="Genomic_DNA"/>
</dbReference>
<dbReference type="InterPro" id="IPR015947">
    <property type="entry name" value="PUA-like_sf"/>
</dbReference>
<evidence type="ECO:0000313" key="3">
    <source>
        <dbReference type="Proteomes" id="UP000289841"/>
    </source>
</evidence>
<evidence type="ECO:0000259" key="1">
    <source>
        <dbReference type="Pfam" id="PF04266"/>
    </source>
</evidence>
<dbReference type="KEGG" id="aaxa:NCTC10138_00315"/>
<feature type="domain" description="ASCH" evidence="1">
    <location>
        <begin position="7"/>
        <end position="71"/>
    </location>
</feature>
<keyword evidence="2" id="KW-0687">Ribonucleoprotein</keyword>
<dbReference type="STRING" id="1278311.GCA_000428705_00441"/>
<dbReference type="SUPFAM" id="SSF88697">
    <property type="entry name" value="PUA domain-like"/>
    <property type="match status" value="1"/>
</dbReference>